<dbReference type="AlphaFoldDB" id="A0AAU3I929"/>
<dbReference type="InterPro" id="IPR058245">
    <property type="entry name" value="NreC/VraR/RcsB-like_REC"/>
</dbReference>
<dbReference type="InterPro" id="IPR000792">
    <property type="entry name" value="Tscrpt_reg_LuxR_C"/>
</dbReference>
<feature type="domain" description="HTH luxR-type" evidence="6">
    <location>
        <begin position="155"/>
        <end position="220"/>
    </location>
</feature>
<dbReference type="CDD" id="cd06170">
    <property type="entry name" value="LuxR_C_like"/>
    <property type="match status" value="1"/>
</dbReference>
<dbReference type="SUPFAM" id="SSF52172">
    <property type="entry name" value="CheY-like"/>
    <property type="match status" value="1"/>
</dbReference>
<dbReference type="InterPro" id="IPR011006">
    <property type="entry name" value="CheY-like_superfamily"/>
</dbReference>
<keyword evidence="4" id="KW-0804">Transcription</keyword>
<dbReference type="PROSITE" id="PS50043">
    <property type="entry name" value="HTH_LUXR_2"/>
    <property type="match status" value="1"/>
</dbReference>
<evidence type="ECO:0000259" key="7">
    <source>
        <dbReference type="PROSITE" id="PS50110"/>
    </source>
</evidence>
<sequence length="231" mass="24780">MNGSALRAVIADDQALVRTGFGMILAADGIEVTAEAADGAEAVDAVRRTRPDVVLMDIRMPRMDGIEATRRILGGGPDGSEDTRVIILTTYDLDHYVYAALTAGASGFLLKDVTPEHLVAAVRLVRSGDALLAPTITRRLIERFAHRQESPQTGLHRDLSGLTPRELEVLRLLATGLSNAELADRLFLSPTTVKTHVGRILSKLDLRDRVQAVVLAYESGLISPQGPPGTG</sequence>
<dbReference type="Pfam" id="PF00072">
    <property type="entry name" value="Response_reg"/>
    <property type="match status" value="1"/>
</dbReference>
<dbReference type="CDD" id="cd17535">
    <property type="entry name" value="REC_NarL-like"/>
    <property type="match status" value="1"/>
</dbReference>
<evidence type="ECO:0000256" key="1">
    <source>
        <dbReference type="ARBA" id="ARBA00022553"/>
    </source>
</evidence>
<feature type="domain" description="Response regulatory" evidence="7">
    <location>
        <begin position="7"/>
        <end position="126"/>
    </location>
</feature>
<evidence type="ECO:0000256" key="2">
    <source>
        <dbReference type="ARBA" id="ARBA00023015"/>
    </source>
</evidence>
<name>A0AAU3I929_9ACTN</name>
<evidence type="ECO:0000256" key="3">
    <source>
        <dbReference type="ARBA" id="ARBA00023125"/>
    </source>
</evidence>
<evidence type="ECO:0000259" key="6">
    <source>
        <dbReference type="PROSITE" id="PS50043"/>
    </source>
</evidence>
<dbReference type="PANTHER" id="PTHR43214">
    <property type="entry name" value="TWO-COMPONENT RESPONSE REGULATOR"/>
    <property type="match status" value="1"/>
</dbReference>
<feature type="modified residue" description="4-aspartylphosphate" evidence="5">
    <location>
        <position position="57"/>
    </location>
</feature>
<dbReference type="PROSITE" id="PS50110">
    <property type="entry name" value="RESPONSE_REGULATORY"/>
    <property type="match status" value="1"/>
</dbReference>
<dbReference type="GO" id="GO:0006355">
    <property type="term" value="P:regulation of DNA-templated transcription"/>
    <property type="evidence" value="ECO:0007669"/>
    <property type="project" value="InterPro"/>
</dbReference>
<evidence type="ECO:0000313" key="8">
    <source>
        <dbReference type="EMBL" id="WTZ14033.1"/>
    </source>
</evidence>
<dbReference type="InterPro" id="IPR039420">
    <property type="entry name" value="WalR-like"/>
</dbReference>
<reference evidence="8" key="1">
    <citation type="submission" date="2022-10" db="EMBL/GenBank/DDBJ databases">
        <title>The complete genomes of actinobacterial strains from the NBC collection.</title>
        <authorList>
            <person name="Joergensen T.S."/>
            <person name="Alvarez Arevalo M."/>
            <person name="Sterndorff E.B."/>
            <person name="Faurdal D."/>
            <person name="Vuksanovic O."/>
            <person name="Mourched A.-S."/>
            <person name="Charusanti P."/>
            <person name="Shaw S."/>
            <person name="Blin K."/>
            <person name="Weber T."/>
        </authorList>
    </citation>
    <scope>NUCLEOTIDE SEQUENCE</scope>
    <source>
        <strain evidence="8">NBC_01393</strain>
    </source>
</reference>
<keyword evidence="2" id="KW-0805">Transcription regulation</keyword>
<organism evidence="8">
    <name type="scientific">Streptomyces sp. NBC_01393</name>
    <dbReference type="NCBI Taxonomy" id="2903851"/>
    <lineage>
        <taxon>Bacteria</taxon>
        <taxon>Bacillati</taxon>
        <taxon>Actinomycetota</taxon>
        <taxon>Actinomycetes</taxon>
        <taxon>Kitasatosporales</taxon>
        <taxon>Streptomycetaceae</taxon>
        <taxon>Streptomyces</taxon>
    </lineage>
</organism>
<dbReference type="SMART" id="SM00448">
    <property type="entry name" value="REC"/>
    <property type="match status" value="1"/>
</dbReference>
<dbReference type="Pfam" id="PF00196">
    <property type="entry name" value="GerE"/>
    <property type="match status" value="1"/>
</dbReference>
<protein>
    <submittedName>
        <fullName evidence="8">Response regulator transcription factor</fullName>
    </submittedName>
</protein>
<keyword evidence="1 5" id="KW-0597">Phosphoprotein</keyword>
<dbReference type="EMBL" id="CP109546">
    <property type="protein sequence ID" value="WTZ14033.1"/>
    <property type="molecule type" value="Genomic_DNA"/>
</dbReference>
<gene>
    <name evidence="8" type="ORF">OG699_42425</name>
</gene>
<dbReference type="PANTHER" id="PTHR43214:SF24">
    <property type="entry name" value="TRANSCRIPTIONAL REGULATORY PROTEIN NARL-RELATED"/>
    <property type="match status" value="1"/>
</dbReference>
<dbReference type="SMART" id="SM00421">
    <property type="entry name" value="HTH_LUXR"/>
    <property type="match status" value="1"/>
</dbReference>
<dbReference type="InterPro" id="IPR001789">
    <property type="entry name" value="Sig_transdc_resp-reg_receiver"/>
</dbReference>
<proteinExistence type="predicted"/>
<dbReference type="PRINTS" id="PR00038">
    <property type="entry name" value="HTHLUXR"/>
</dbReference>
<dbReference type="Gene3D" id="3.40.50.2300">
    <property type="match status" value="1"/>
</dbReference>
<accession>A0AAU3I929</accession>
<evidence type="ECO:0000256" key="5">
    <source>
        <dbReference type="PROSITE-ProRule" id="PRU00169"/>
    </source>
</evidence>
<dbReference type="GO" id="GO:0000160">
    <property type="term" value="P:phosphorelay signal transduction system"/>
    <property type="evidence" value="ECO:0007669"/>
    <property type="project" value="InterPro"/>
</dbReference>
<evidence type="ECO:0000256" key="4">
    <source>
        <dbReference type="ARBA" id="ARBA00023163"/>
    </source>
</evidence>
<dbReference type="GO" id="GO:0003677">
    <property type="term" value="F:DNA binding"/>
    <property type="evidence" value="ECO:0007669"/>
    <property type="project" value="UniProtKB-KW"/>
</dbReference>
<keyword evidence="3" id="KW-0238">DNA-binding</keyword>